<dbReference type="PANTHER" id="PTHR35332">
    <property type="entry name" value="REGULATION OF ENOLASE PROTEIN 1"/>
    <property type="match status" value="1"/>
</dbReference>
<evidence type="ECO:0008006" key="3">
    <source>
        <dbReference type="Google" id="ProtNLM"/>
    </source>
</evidence>
<comment type="caution">
    <text evidence="1">The sequence shown here is derived from an EMBL/GenBank/DDBJ whole genome shotgun (WGS) entry which is preliminary data.</text>
</comment>
<keyword evidence="2" id="KW-1185">Reference proteome</keyword>
<dbReference type="PATRIC" id="fig|1747903.4.peg.3174"/>
<dbReference type="STRING" id="1747903.ASR47_1010163"/>
<dbReference type="Gene3D" id="2.60.120.200">
    <property type="match status" value="1"/>
</dbReference>
<dbReference type="InterPro" id="IPR009784">
    <property type="entry name" value="DUF1349"/>
</dbReference>
<dbReference type="Pfam" id="PF07081">
    <property type="entry name" value="DUF1349"/>
    <property type="match status" value="1"/>
</dbReference>
<reference evidence="1 2" key="1">
    <citation type="submission" date="2016-04" db="EMBL/GenBank/DDBJ databases">
        <title>Draft genome sequence of Janthinobacterium psychrotolerans sp. nov., isolated from freshwater sediments in Denmark.</title>
        <authorList>
            <person name="Gong X."/>
            <person name="Skrivergaard S."/>
            <person name="Korsgaard B.S."/>
            <person name="Schreiber L."/>
            <person name="Marshall I.P."/>
            <person name="Finster K."/>
            <person name="Schramm A."/>
        </authorList>
    </citation>
    <scope>NUCLEOTIDE SEQUENCE [LARGE SCALE GENOMIC DNA]</scope>
    <source>
        <strain evidence="1 2">S3-2</strain>
    </source>
</reference>
<accession>A0A1A7C5K7</accession>
<dbReference type="RefSeq" id="WP_065307914.1">
    <property type="nucleotide sequence ID" value="NZ_LOCQ01000053.1"/>
</dbReference>
<gene>
    <name evidence="1" type="ORF">ASR47_1010163</name>
</gene>
<evidence type="ECO:0000313" key="2">
    <source>
        <dbReference type="Proteomes" id="UP000092713"/>
    </source>
</evidence>
<dbReference type="SUPFAM" id="SSF49899">
    <property type="entry name" value="Concanavalin A-like lectins/glucanases"/>
    <property type="match status" value="1"/>
</dbReference>
<dbReference type="OrthoDB" id="9814707at2"/>
<dbReference type="InterPro" id="IPR015987">
    <property type="entry name" value="UCP022704"/>
</dbReference>
<dbReference type="AlphaFoldDB" id="A0A1A7C5K7"/>
<proteinExistence type="predicted"/>
<organism evidence="1 2">
    <name type="scientific">Janthinobacterium psychrotolerans</name>
    <dbReference type="NCBI Taxonomy" id="1747903"/>
    <lineage>
        <taxon>Bacteria</taxon>
        <taxon>Pseudomonadati</taxon>
        <taxon>Pseudomonadota</taxon>
        <taxon>Betaproteobacteria</taxon>
        <taxon>Burkholderiales</taxon>
        <taxon>Oxalobacteraceae</taxon>
        <taxon>Janthinobacterium</taxon>
    </lineage>
</organism>
<dbReference type="PIRSF" id="PIRSF022704">
    <property type="entry name" value="UCP022704"/>
    <property type="match status" value="1"/>
</dbReference>
<sequence>MFEQASWLNQPTEWTLDDGTLRVTSDDKTDFWRKTSYGFIRDSGHFFGVATDGDFTAQMHVAGHYATLYDQAGLMVRIDEEHWIKCGVEFSDGQLWLSTVLTAGQSDWAVSAAPAMPNGFWLRVTVSEGVIRVQYSVDGKLWPLLRLAPFPASARYLVGPMCCTPERGGLEVAFSQFSAGPAQRKDLHDLT</sequence>
<name>A0A1A7C5K7_9BURK</name>
<protein>
    <recommendedName>
        <fullName evidence="3">Regulation of enolase 1</fullName>
    </recommendedName>
</protein>
<dbReference type="InterPro" id="IPR013320">
    <property type="entry name" value="ConA-like_dom_sf"/>
</dbReference>
<dbReference type="Proteomes" id="UP000092713">
    <property type="component" value="Unassembled WGS sequence"/>
</dbReference>
<dbReference type="EMBL" id="LOCQ01000053">
    <property type="protein sequence ID" value="OBV39573.1"/>
    <property type="molecule type" value="Genomic_DNA"/>
</dbReference>
<evidence type="ECO:0000313" key="1">
    <source>
        <dbReference type="EMBL" id="OBV39573.1"/>
    </source>
</evidence>
<dbReference type="PANTHER" id="PTHR35332:SF2">
    <property type="entry name" value="REGULATION OF ENOLASE PROTEIN 1"/>
    <property type="match status" value="1"/>
</dbReference>